<feature type="domain" description="Endonuclease/exonuclease/phosphatase" evidence="1">
    <location>
        <begin position="18"/>
        <end position="94"/>
    </location>
</feature>
<keyword evidence="4" id="KW-1185">Reference proteome</keyword>
<name>A0ABM5KC76_DIAVI</name>
<evidence type="ECO:0000313" key="3">
    <source>
        <dbReference type="EnsemblMetazoa" id="XP_050507785.1"/>
    </source>
</evidence>
<evidence type="ECO:0000259" key="2">
    <source>
        <dbReference type="Pfam" id="PF14529"/>
    </source>
</evidence>
<dbReference type="InterPro" id="IPR036691">
    <property type="entry name" value="Endo/exonu/phosph_ase_sf"/>
</dbReference>
<feature type="domain" description="Endonuclease/exonuclease/phosphatase" evidence="2">
    <location>
        <begin position="116"/>
        <end position="225"/>
    </location>
</feature>
<dbReference type="Pfam" id="PF03372">
    <property type="entry name" value="Exo_endo_phos"/>
    <property type="match status" value="1"/>
</dbReference>
<accession>A0ABM5KC76</accession>
<evidence type="ECO:0000259" key="1">
    <source>
        <dbReference type="Pfam" id="PF03372"/>
    </source>
</evidence>
<reference evidence="3" key="1">
    <citation type="submission" date="2025-05" db="UniProtKB">
        <authorList>
            <consortium name="EnsemblMetazoa"/>
        </authorList>
    </citation>
    <scope>IDENTIFICATION</scope>
</reference>
<dbReference type="GeneID" id="126885309"/>
<dbReference type="Gene3D" id="3.60.10.10">
    <property type="entry name" value="Endonuclease/exonuclease/phosphatase"/>
    <property type="match status" value="1"/>
</dbReference>
<evidence type="ECO:0000313" key="4">
    <source>
        <dbReference type="Proteomes" id="UP001652700"/>
    </source>
</evidence>
<dbReference type="SUPFAM" id="SSF56219">
    <property type="entry name" value="DNase I-like"/>
    <property type="match status" value="1"/>
</dbReference>
<dbReference type="PANTHER" id="PTHR47510:SF3">
    <property type="entry name" value="ENDO_EXONUCLEASE_PHOSPHATASE DOMAIN-CONTAINING PROTEIN"/>
    <property type="match status" value="1"/>
</dbReference>
<dbReference type="EnsemblMetazoa" id="XM_050651828.1">
    <property type="protein sequence ID" value="XP_050507785.1"/>
    <property type="gene ID" value="LOC126885309"/>
</dbReference>
<protein>
    <recommendedName>
        <fullName evidence="1 2">Endonuclease/exonuclease/phosphatase domain-containing protein</fullName>
    </recommendedName>
</protein>
<dbReference type="Proteomes" id="UP001652700">
    <property type="component" value="Unplaced"/>
</dbReference>
<dbReference type="PANTHER" id="PTHR47510">
    <property type="entry name" value="REVERSE TRANSCRIPTASE DOMAIN-CONTAINING PROTEIN"/>
    <property type="match status" value="1"/>
</dbReference>
<proteinExistence type="predicted"/>
<dbReference type="Pfam" id="PF14529">
    <property type="entry name" value="Exo_endo_phos_2"/>
    <property type="match status" value="1"/>
</dbReference>
<organism evidence="3 4">
    <name type="scientific">Diabrotica virgifera virgifera</name>
    <name type="common">western corn rootworm</name>
    <dbReference type="NCBI Taxonomy" id="50390"/>
    <lineage>
        <taxon>Eukaryota</taxon>
        <taxon>Metazoa</taxon>
        <taxon>Ecdysozoa</taxon>
        <taxon>Arthropoda</taxon>
        <taxon>Hexapoda</taxon>
        <taxon>Insecta</taxon>
        <taxon>Pterygota</taxon>
        <taxon>Neoptera</taxon>
        <taxon>Endopterygota</taxon>
        <taxon>Coleoptera</taxon>
        <taxon>Polyphaga</taxon>
        <taxon>Cucujiformia</taxon>
        <taxon>Chrysomeloidea</taxon>
        <taxon>Chrysomelidae</taxon>
        <taxon>Galerucinae</taxon>
        <taxon>Diabroticina</taxon>
        <taxon>Diabroticites</taxon>
        <taxon>Diabrotica</taxon>
    </lineage>
</organism>
<dbReference type="RefSeq" id="XP_050507785.1">
    <property type="nucleotide sequence ID" value="XM_050651828.1"/>
</dbReference>
<sequence length="408" mass="47567">MSRAATGRDVYFKIICVNAQSITNKSNRIELILSSEDPDVLCVSETWCSDLNKDIFCFQNYNQVASYTRKDKCHGGVSIYIKYCLFCKPQVFLNTMAEELHFECCVTFSLKDGMCCLINIYRAPSGDIEIFVNKLYSCLNYCFKHFKTIILCGDFNIDYLKDSREKVLFTDLIQSFNLKCKNKEPTRIFTDKNGKTSKSKLDYFLTNWPHQYKETTKDFVLGDHLGLEVLLIDAKAETGQDKTGQNVTFRNLSHSNVLNLQSSFSTEYFKEVYEFLDDVNLTFETFLRVLTYHIDISCPMTSKIIRNEPKNSWVTNDTVQEGNDLRILFWLSNNLENIDMHLKYKEKKKQYVKLIDEAKKSFFQNSLECKNTIQQKQKFIWRTVNNKTDRKTKMLSLNDSPRKPTSSA</sequence>
<dbReference type="InterPro" id="IPR005135">
    <property type="entry name" value="Endo/exonuclease/phosphatase"/>
</dbReference>